<reference evidence="6" key="1">
    <citation type="submission" date="2022-06" db="EMBL/GenBank/DDBJ databases">
        <title>Alkalicoccobacillus porphyridii sp. nov., isolated from a marine red alga, Porphyridium purpureum and reclassification of Shouchella plakortidis and Shouchella gibsonii as Alkalicoccobacillus plakortidis comb. nov. and Alkalicoccobacillus gibsonii comb. nov.</title>
        <authorList>
            <person name="Kim K.H."/>
            <person name="Lee J.K."/>
            <person name="Han D.M."/>
            <person name="Baek J.H."/>
            <person name="Jeon C.O."/>
        </authorList>
    </citation>
    <scope>NUCLEOTIDE SEQUENCE</scope>
    <source>
        <strain evidence="6">DSM 19153</strain>
    </source>
</reference>
<dbReference type="SUPFAM" id="SSF51569">
    <property type="entry name" value="Aldolase"/>
    <property type="match status" value="1"/>
</dbReference>
<evidence type="ECO:0000256" key="1">
    <source>
        <dbReference type="ARBA" id="ARBA00004761"/>
    </source>
</evidence>
<comment type="caution">
    <text evidence="6">The sequence shown here is derived from an EMBL/GenBank/DDBJ whole genome shotgun (WGS) entry which is preliminary data.</text>
</comment>
<dbReference type="PANTHER" id="PTHR30246">
    <property type="entry name" value="2-KETO-3-DEOXY-6-PHOSPHOGLUCONATE ALDOLASE"/>
    <property type="match status" value="1"/>
</dbReference>
<evidence type="ECO:0000256" key="5">
    <source>
        <dbReference type="ARBA" id="ARBA00023277"/>
    </source>
</evidence>
<protein>
    <submittedName>
        <fullName evidence="6">Bifunctional 4-hydroxy-2-oxoglutarate aldolase/2-dehydro-3-deoxy-phosphogluconate aldolase</fullName>
    </submittedName>
</protein>
<dbReference type="CDD" id="cd00452">
    <property type="entry name" value="KDPG_aldolase"/>
    <property type="match status" value="1"/>
</dbReference>
<dbReference type="Gene3D" id="3.20.20.70">
    <property type="entry name" value="Aldolase class I"/>
    <property type="match status" value="1"/>
</dbReference>
<evidence type="ECO:0000313" key="6">
    <source>
        <dbReference type="EMBL" id="MCM2675883.1"/>
    </source>
</evidence>
<dbReference type="Proteomes" id="UP001203665">
    <property type="component" value="Unassembled WGS sequence"/>
</dbReference>
<dbReference type="NCBIfam" id="TIGR01182">
    <property type="entry name" value="eda"/>
    <property type="match status" value="1"/>
</dbReference>
<evidence type="ECO:0000256" key="3">
    <source>
        <dbReference type="ARBA" id="ARBA00011233"/>
    </source>
</evidence>
<dbReference type="InterPro" id="IPR031338">
    <property type="entry name" value="KDPG/KHG_AS_2"/>
</dbReference>
<name>A0ABT0XKI9_9BACI</name>
<evidence type="ECO:0000256" key="4">
    <source>
        <dbReference type="ARBA" id="ARBA00023239"/>
    </source>
</evidence>
<dbReference type="PANTHER" id="PTHR30246:SF1">
    <property type="entry name" value="2-DEHYDRO-3-DEOXY-6-PHOSPHOGALACTONATE ALDOLASE-RELATED"/>
    <property type="match status" value="1"/>
</dbReference>
<organism evidence="6 7">
    <name type="scientific">Alkalicoccobacillus plakortidis</name>
    <dbReference type="NCBI Taxonomy" id="444060"/>
    <lineage>
        <taxon>Bacteria</taxon>
        <taxon>Bacillati</taxon>
        <taxon>Bacillota</taxon>
        <taxon>Bacilli</taxon>
        <taxon>Bacillales</taxon>
        <taxon>Bacillaceae</taxon>
        <taxon>Alkalicoccobacillus</taxon>
    </lineage>
</organism>
<dbReference type="InterPro" id="IPR013785">
    <property type="entry name" value="Aldolase_TIM"/>
</dbReference>
<proteinExistence type="inferred from homology"/>
<keyword evidence="7" id="KW-1185">Reference proteome</keyword>
<keyword evidence="4" id="KW-0456">Lyase</keyword>
<accession>A0ABT0XKI9</accession>
<dbReference type="PROSITE" id="PS00160">
    <property type="entry name" value="ALDOLASE_KDPG_KHG_2"/>
    <property type="match status" value="1"/>
</dbReference>
<dbReference type="RefSeq" id="WP_251607221.1">
    <property type="nucleotide sequence ID" value="NZ_JAMQJY010000001.1"/>
</dbReference>
<comment type="similarity">
    <text evidence="2">Belongs to the KHG/KDPG aldolase family.</text>
</comment>
<comment type="pathway">
    <text evidence="1">Carbohydrate acid metabolism.</text>
</comment>
<dbReference type="InterPro" id="IPR000887">
    <property type="entry name" value="Aldlse_KDPG_KHG"/>
</dbReference>
<keyword evidence="5" id="KW-0119">Carbohydrate metabolism</keyword>
<dbReference type="EMBL" id="JAMQJY010000001">
    <property type="protein sequence ID" value="MCM2675883.1"/>
    <property type="molecule type" value="Genomic_DNA"/>
</dbReference>
<sequence>MIERLETLQWIKETGLVAVIRGIPADKVPALISSLYDGGVRVMEITMDSEDALDLIKSESKKYKGKAAVGAGTVLDAGAGLLAVQAGASFLFAPALDKETIEVANRYGRVVIPGVFTPTEALQAVTWGADIVKFFPADAVGSKFIKGFKGPLNHISIMPTGGVSIDNVEEFIKAGAIAVGAGGSLFKNEWVEDNNWDAITDHAKNFVTTIQAAKK</sequence>
<dbReference type="Pfam" id="PF01081">
    <property type="entry name" value="Aldolase"/>
    <property type="match status" value="1"/>
</dbReference>
<comment type="subunit">
    <text evidence="3">Homotrimer.</text>
</comment>
<evidence type="ECO:0000256" key="2">
    <source>
        <dbReference type="ARBA" id="ARBA00006906"/>
    </source>
</evidence>
<gene>
    <name evidence="6" type="ORF">NDM98_10520</name>
</gene>
<evidence type="ECO:0000313" key="7">
    <source>
        <dbReference type="Proteomes" id="UP001203665"/>
    </source>
</evidence>